<dbReference type="SUPFAM" id="SSF51045">
    <property type="entry name" value="WW domain"/>
    <property type="match status" value="1"/>
</dbReference>
<dbReference type="PROSITE" id="PS51741">
    <property type="entry name" value="F_BAR"/>
    <property type="match status" value="1"/>
</dbReference>
<dbReference type="Pfam" id="PF07653">
    <property type="entry name" value="SH3_2"/>
    <property type="match status" value="1"/>
</dbReference>
<dbReference type="InterPro" id="IPR001202">
    <property type="entry name" value="WW_dom"/>
</dbReference>
<dbReference type="PROSITE" id="PS50020">
    <property type="entry name" value="WW_DOMAIN_2"/>
    <property type="match status" value="1"/>
</dbReference>
<dbReference type="SUPFAM" id="SSF50044">
    <property type="entry name" value="SH3-domain"/>
    <property type="match status" value="1"/>
</dbReference>
<dbReference type="Pfam" id="PF00611">
    <property type="entry name" value="FCH"/>
    <property type="match status" value="1"/>
</dbReference>
<dbReference type="GO" id="GO:0048268">
    <property type="term" value="P:clathrin coat assembly"/>
    <property type="evidence" value="ECO:0007669"/>
    <property type="project" value="TreeGrafter"/>
</dbReference>
<evidence type="ECO:0000256" key="2">
    <source>
        <dbReference type="PROSITE-ProRule" id="PRU00192"/>
    </source>
</evidence>
<dbReference type="InterPro" id="IPR037957">
    <property type="entry name" value="GAS7_F-BAR"/>
</dbReference>
<name>A0A8C7D671_ONCKI</name>
<evidence type="ECO:0000259" key="4">
    <source>
        <dbReference type="PROSITE" id="PS50002"/>
    </source>
</evidence>
<keyword evidence="8" id="KW-1185">Reference proteome</keyword>
<dbReference type="PANTHER" id="PTHR23065">
    <property type="entry name" value="PROLINE-SERINE-THREONINE PHOSPHATASE INTERACTING PROTEIN 1"/>
    <property type="match status" value="1"/>
</dbReference>
<proteinExistence type="predicted"/>
<dbReference type="GO" id="GO:0048812">
    <property type="term" value="P:neuron projection morphogenesis"/>
    <property type="evidence" value="ECO:0007669"/>
    <property type="project" value="TreeGrafter"/>
</dbReference>
<evidence type="ECO:0000259" key="5">
    <source>
        <dbReference type="PROSITE" id="PS50020"/>
    </source>
</evidence>
<dbReference type="InterPro" id="IPR001060">
    <property type="entry name" value="FCH_dom"/>
</dbReference>
<reference evidence="7" key="2">
    <citation type="submission" date="2025-09" db="UniProtKB">
        <authorList>
            <consortium name="Ensembl"/>
        </authorList>
    </citation>
    <scope>IDENTIFICATION</scope>
</reference>
<evidence type="ECO:0000256" key="3">
    <source>
        <dbReference type="PROSITE-ProRule" id="PRU01077"/>
    </source>
</evidence>
<keyword evidence="3" id="KW-0175">Coiled coil</keyword>
<keyword evidence="1 2" id="KW-0728">SH3 domain</keyword>
<dbReference type="GO" id="GO:0030136">
    <property type="term" value="C:clathrin-coated vesicle"/>
    <property type="evidence" value="ECO:0007669"/>
    <property type="project" value="TreeGrafter"/>
</dbReference>
<gene>
    <name evidence="7" type="primary">GAS7</name>
</gene>
<feature type="domain" description="F-BAR" evidence="6">
    <location>
        <begin position="153"/>
        <end position="413"/>
    </location>
</feature>
<dbReference type="SUPFAM" id="SSF103657">
    <property type="entry name" value="BAR/IMD domain-like"/>
    <property type="match status" value="1"/>
</dbReference>
<dbReference type="AlphaFoldDB" id="A0A8C7D671"/>
<organism evidence="7 8">
    <name type="scientific">Oncorhynchus kisutch</name>
    <name type="common">Coho salmon</name>
    <name type="synonym">Salmo kisutch</name>
    <dbReference type="NCBI Taxonomy" id="8019"/>
    <lineage>
        <taxon>Eukaryota</taxon>
        <taxon>Metazoa</taxon>
        <taxon>Chordata</taxon>
        <taxon>Craniata</taxon>
        <taxon>Vertebrata</taxon>
        <taxon>Euteleostomi</taxon>
        <taxon>Actinopterygii</taxon>
        <taxon>Neopterygii</taxon>
        <taxon>Teleostei</taxon>
        <taxon>Protacanthopterygii</taxon>
        <taxon>Salmoniformes</taxon>
        <taxon>Salmonidae</taxon>
        <taxon>Salmoninae</taxon>
        <taxon>Oncorhynchus</taxon>
    </lineage>
</organism>
<evidence type="ECO:0000313" key="7">
    <source>
        <dbReference type="Ensembl" id="ENSOKIP00005014898.1"/>
    </source>
</evidence>
<accession>A0A8C7D671</accession>
<dbReference type="GO" id="GO:0005905">
    <property type="term" value="C:clathrin-coated pit"/>
    <property type="evidence" value="ECO:0007669"/>
    <property type="project" value="TreeGrafter"/>
</dbReference>
<dbReference type="Gene3D" id="2.20.70.10">
    <property type="match status" value="1"/>
</dbReference>
<dbReference type="Gene3D" id="1.20.1270.60">
    <property type="entry name" value="Arfaptin homology (AH) domain/BAR domain"/>
    <property type="match status" value="1"/>
</dbReference>
<dbReference type="CDD" id="cd07649">
    <property type="entry name" value="F-BAR_GAS7"/>
    <property type="match status" value="1"/>
</dbReference>
<dbReference type="FunFam" id="2.30.30.40:FF:000216">
    <property type="entry name" value="growth arrest-specific protein 7 isoform X1"/>
    <property type="match status" value="1"/>
</dbReference>
<evidence type="ECO:0000259" key="6">
    <source>
        <dbReference type="PROSITE" id="PS51741"/>
    </source>
</evidence>
<dbReference type="SMART" id="SM00055">
    <property type="entry name" value="FCH"/>
    <property type="match status" value="1"/>
</dbReference>
<dbReference type="InterPro" id="IPR027267">
    <property type="entry name" value="AH/BAR_dom_sf"/>
</dbReference>
<feature type="domain" description="WW" evidence="5">
    <location>
        <begin position="75"/>
        <end position="99"/>
    </location>
</feature>
<dbReference type="Gene3D" id="2.30.30.40">
    <property type="entry name" value="SH3 Domains"/>
    <property type="match status" value="1"/>
</dbReference>
<dbReference type="GO" id="GO:0072583">
    <property type="term" value="P:clathrin-dependent endocytosis"/>
    <property type="evidence" value="ECO:0007669"/>
    <property type="project" value="TreeGrafter"/>
</dbReference>
<feature type="domain" description="SH3" evidence="4">
    <location>
        <begin position="1"/>
        <end position="61"/>
    </location>
</feature>
<evidence type="ECO:0000256" key="1">
    <source>
        <dbReference type="ARBA" id="ARBA00022443"/>
    </source>
</evidence>
<dbReference type="GO" id="GO:0005886">
    <property type="term" value="C:plasma membrane"/>
    <property type="evidence" value="ECO:0007669"/>
    <property type="project" value="TreeGrafter"/>
</dbReference>
<dbReference type="InterPro" id="IPR001452">
    <property type="entry name" value="SH3_domain"/>
</dbReference>
<dbReference type="Proteomes" id="UP000694557">
    <property type="component" value="Unassembled WGS sequence"/>
</dbReference>
<dbReference type="Pfam" id="PF16623">
    <property type="entry name" value="WW_FCH_linker"/>
    <property type="match status" value="1"/>
</dbReference>
<dbReference type="GeneTree" id="ENSGT00940000156268"/>
<dbReference type="InterPro" id="IPR031160">
    <property type="entry name" value="F_BAR_dom"/>
</dbReference>
<dbReference type="PROSITE" id="PS50002">
    <property type="entry name" value="SH3"/>
    <property type="match status" value="1"/>
</dbReference>
<reference evidence="7" key="1">
    <citation type="submission" date="2025-08" db="UniProtKB">
        <authorList>
            <consortium name="Ensembl"/>
        </authorList>
    </citation>
    <scope>IDENTIFICATION</scope>
</reference>
<dbReference type="PANTHER" id="PTHR23065:SF57">
    <property type="entry name" value="GROWTH ARREST-SPECIFIC PROTEIN 7"/>
    <property type="match status" value="1"/>
</dbReference>
<dbReference type="Ensembl" id="ENSOKIT00005015850.1">
    <property type="protein sequence ID" value="ENSOKIP00005014898.1"/>
    <property type="gene ID" value="ENSOKIG00005006023.1"/>
</dbReference>
<dbReference type="SMART" id="SM00326">
    <property type="entry name" value="SH3"/>
    <property type="match status" value="1"/>
</dbReference>
<dbReference type="FunFam" id="1.20.1270.60:FF:000024">
    <property type="entry name" value="growth arrest-specific protein 7 isoform X2"/>
    <property type="match status" value="1"/>
</dbReference>
<dbReference type="InterPro" id="IPR036020">
    <property type="entry name" value="WW_dom_sf"/>
</dbReference>
<dbReference type="CDD" id="cd00201">
    <property type="entry name" value="WW"/>
    <property type="match status" value="1"/>
</dbReference>
<dbReference type="InterPro" id="IPR036028">
    <property type="entry name" value="SH3-like_dom_sf"/>
</dbReference>
<evidence type="ECO:0000313" key="8">
    <source>
        <dbReference type="Proteomes" id="UP000694557"/>
    </source>
</evidence>
<protein>
    <submittedName>
        <fullName evidence="7">Growth arrest specific 7</fullName>
    </submittedName>
</protein>
<sequence>MSGSYCKSLYSFSGDQHQQGLTFEVGEIIRIVHPLPGGWWEGELDGVRGWFPSSYVQVLEKTASMTSLPVEDVGEPLPQHWKCYMSPQGRRYYVNTSSNVNGFRSSGSPLHQNEHSHISLCILISLSLSLSQINCVTFPLPMSTPEQQLLKPDEWSYCDYFWMDKKDPQGTSCISGFEVLLQKQLKGKQMQKEMAEFIRERIKIEEEYAKNLAKLSQIPLAGQEEGTLGEAWAQLKKSLADEAEVHLKFSSKLQSEVEKPLLTFRENFKKDMKRFNHHIAELRKQLVGRHSAVEKARKALADRQKDLDVKTQQLEIKLSNKMEEDIKKAQRKSTQAGDDLMRCVDLYNQSQSKWFEEMVTTSLELERLEVERVEMIRQHLCQYTTLRHETDMFNQSTMEPVDQLLQSVDPARDRELWVQEQKTGDIRPVDIEI</sequence>